<dbReference type="Proteomes" id="UP000253061">
    <property type="component" value="Unassembled WGS sequence"/>
</dbReference>
<proteinExistence type="predicted"/>
<dbReference type="EMBL" id="JPWB01000005">
    <property type="protein sequence ID" value="RCK21621.1"/>
    <property type="molecule type" value="Genomic_DNA"/>
</dbReference>
<gene>
    <name evidence="3" type="ORF">TH6_13625</name>
</gene>
<dbReference type="RefSeq" id="WP_062955694.1">
    <property type="nucleotide sequence ID" value="NZ_JPWB01000005.1"/>
</dbReference>
<comment type="caution">
    <text evidence="3">The sequence shown here is derived from an EMBL/GenBank/DDBJ whole genome shotgun (WGS) entry which is preliminary data.</text>
</comment>
<dbReference type="PANTHER" id="PTHR35936">
    <property type="entry name" value="MEMBRANE-BOUND LYTIC MUREIN TRANSGLYCOSYLASE F"/>
    <property type="match status" value="1"/>
</dbReference>
<keyword evidence="1" id="KW-0732">Signal</keyword>
<name>A0A367VAW2_9PROT</name>
<evidence type="ECO:0000256" key="1">
    <source>
        <dbReference type="ARBA" id="ARBA00022729"/>
    </source>
</evidence>
<dbReference type="PANTHER" id="PTHR35936:SF35">
    <property type="entry name" value="L-CYSTINE-BINDING PROTEIN TCYJ"/>
    <property type="match status" value="1"/>
</dbReference>
<evidence type="ECO:0000259" key="2">
    <source>
        <dbReference type="SMART" id="SM00062"/>
    </source>
</evidence>
<dbReference type="Pfam" id="PF00497">
    <property type="entry name" value="SBP_bac_3"/>
    <property type="match status" value="1"/>
</dbReference>
<dbReference type="SUPFAM" id="SSF53850">
    <property type="entry name" value="Periplasmic binding protein-like II"/>
    <property type="match status" value="1"/>
</dbReference>
<organism evidence="3 4">
    <name type="scientific">Thalassospira profundimaris</name>
    <dbReference type="NCBI Taxonomy" id="502049"/>
    <lineage>
        <taxon>Bacteria</taxon>
        <taxon>Pseudomonadati</taxon>
        <taxon>Pseudomonadota</taxon>
        <taxon>Alphaproteobacteria</taxon>
        <taxon>Rhodospirillales</taxon>
        <taxon>Thalassospiraceae</taxon>
        <taxon>Thalassospira</taxon>
    </lineage>
</organism>
<accession>A0A367VAW2</accession>
<dbReference type="Gene3D" id="3.40.190.10">
    <property type="entry name" value="Periplasmic binding protein-like II"/>
    <property type="match status" value="2"/>
</dbReference>
<protein>
    <submittedName>
        <fullName evidence="3">Amino acid-binding protein</fullName>
    </submittedName>
</protein>
<dbReference type="SMART" id="SM00062">
    <property type="entry name" value="PBPb"/>
    <property type="match status" value="1"/>
</dbReference>
<reference evidence="3 4" key="1">
    <citation type="submission" date="2014-07" db="EMBL/GenBank/DDBJ databases">
        <title>Draft genome sequence of Thalassospira profundimaris R8-17.</title>
        <authorList>
            <person name="Lai Q."/>
            <person name="Shao Z."/>
        </authorList>
    </citation>
    <scope>NUCLEOTIDE SEQUENCE [LARGE SCALE GENOMIC DNA]</scope>
    <source>
        <strain evidence="3 4">R8-17</strain>
    </source>
</reference>
<dbReference type="AlphaFoldDB" id="A0A367VAW2"/>
<evidence type="ECO:0000313" key="3">
    <source>
        <dbReference type="EMBL" id="RCK21621.1"/>
    </source>
</evidence>
<feature type="domain" description="Solute-binding protein family 3/N-terminal" evidence="2">
    <location>
        <begin position="26"/>
        <end position="251"/>
    </location>
</feature>
<evidence type="ECO:0000313" key="4">
    <source>
        <dbReference type="Proteomes" id="UP000253061"/>
    </source>
</evidence>
<sequence>MAVPALAEDANTGPTQINQPASACRTLSVGGADGWEPISYIRENGQHTGLAIDILRDYAKRHDLRVEVNLDIPWTRAMQMLGSGELDVIAGAYFTAERNQIHFYSKPFAQDDIMVFQRRNDQFQVNDLHDLIGYRGARPQGGSYGDYIDMFAEQRLDMIFSPTGNRIFDVLLNGRVDYVMLGRFDGLTNIYRDSLSDKITAIEPPIDSNDVHFLFSRKSPCMRHVQNLNVLIENMSENGTLGRWTESHLFDTSEGAS</sequence>
<dbReference type="InterPro" id="IPR001638">
    <property type="entry name" value="Solute-binding_3/MltF_N"/>
</dbReference>